<evidence type="ECO:0000313" key="3">
    <source>
        <dbReference type="Proteomes" id="UP001589810"/>
    </source>
</evidence>
<sequence>MTGMNRPARLNRFLLALIGLVLLAAGGFAVAAHYGRLRIVERQAGVLYTADTPATGVLLAAGGVAVVIGLLSLRWLFAQLSRAPKAGVWRLEGDDGVSRFASNVATTPFCGEIEAYPGVRAARAVLAGTMAAPRMMVVVIAGQDADVTDIRQRLETEGLPRLREALDLDILPASVEFRFTTTA</sequence>
<comment type="caution">
    <text evidence="2">The sequence shown here is derived from an EMBL/GenBank/DDBJ whole genome shotgun (WGS) entry which is preliminary data.</text>
</comment>
<feature type="transmembrane region" description="Helical" evidence="1">
    <location>
        <begin position="55"/>
        <end position="77"/>
    </location>
</feature>
<reference evidence="2 3" key="1">
    <citation type="submission" date="2024-09" db="EMBL/GenBank/DDBJ databases">
        <authorList>
            <person name="Sun Q."/>
            <person name="Mori K."/>
        </authorList>
    </citation>
    <scope>NUCLEOTIDE SEQUENCE [LARGE SCALE GENOMIC DNA]</scope>
    <source>
        <strain evidence="2 3">TBRC 1432</strain>
    </source>
</reference>
<dbReference type="Proteomes" id="UP001589810">
    <property type="component" value="Unassembled WGS sequence"/>
</dbReference>
<proteinExistence type="predicted"/>
<keyword evidence="1" id="KW-0812">Transmembrane</keyword>
<keyword evidence="3" id="KW-1185">Reference proteome</keyword>
<evidence type="ECO:0000256" key="1">
    <source>
        <dbReference type="SAM" id="Phobius"/>
    </source>
</evidence>
<accession>A0ABV6N0V7</accession>
<keyword evidence="1" id="KW-1133">Transmembrane helix</keyword>
<gene>
    <name evidence="2" type="ORF">ACFFH7_32120</name>
</gene>
<organism evidence="2 3">
    <name type="scientific">Kutzneria chonburiensis</name>
    <dbReference type="NCBI Taxonomy" id="1483604"/>
    <lineage>
        <taxon>Bacteria</taxon>
        <taxon>Bacillati</taxon>
        <taxon>Actinomycetota</taxon>
        <taxon>Actinomycetes</taxon>
        <taxon>Pseudonocardiales</taxon>
        <taxon>Pseudonocardiaceae</taxon>
        <taxon>Kutzneria</taxon>
    </lineage>
</organism>
<dbReference type="RefSeq" id="WP_273943245.1">
    <property type="nucleotide sequence ID" value="NZ_CP097263.1"/>
</dbReference>
<protein>
    <submittedName>
        <fullName evidence="2">Alkaline shock response membrane anchor protein AmaP</fullName>
    </submittedName>
</protein>
<dbReference type="EMBL" id="JBHLUD010000011">
    <property type="protein sequence ID" value="MFC0546201.1"/>
    <property type="molecule type" value="Genomic_DNA"/>
</dbReference>
<evidence type="ECO:0000313" key="2">
    <source>
        <dbReference type="EMBL" id="MFC0546201.1"/>
    </source>
</evidence>
<name>A0ABV6N0V7_9PSEU</name>
<keyword evidence="1" id="KW-0472">Membrane</keyword>